<evidence type="ECO:0000313" key="2">
    <source>
        <dbReference type="EMBL" id="SFT92495.1"/>
    </source>
</evidence>
<feature type="domain" description="DUF2399" evidence="1">
    <location>
        <begin position="3"/>
        <end position="34"/>
    </location>
</feature>
<dbReference type="InterPro" id="IPR024465">
    <property type="entry name" value="DUF2399"/>
</dbReference>
<dbReference type="Proteomes" id="UP000199165">
    <property type="component" value="Unassembled WGS sequence"/>
</dbReference>
<dbReference type="Pfam" id="PF09664">
    <property type="entry name" value="DUF2399"/>
    <property type="match status" value="1"/>
</dbReference>
<dbReference type="STRING" id="995060.SAMN04487904_113103"/>
<evidence type="ECO:0000313" key="3">
    <source>
        <dbReference type="Proteomes" id="UP000199165"/>
    </source>
</evidence>
<keyword evidence="3" id="KW-1185">Reference proteome</keyword>
<proteinExistence type="predicted"/>
<reference evidence="3" key="1">
    <citation type="submission" date="2016-10" db="EMBL/GenBank/DDBJ databases">
        <authorList>
            <person name="Varghese N."/>
            <person name="Submissions S."/>
        </authorList>
    </citation>
    <scope>NUCLEOTIDE SEQUENCE [LARGE SCALE GENOMIC DNA]</scope>
    <source>
        <strain evidence="3">DSM 45501</strain>
    </source>
</reference>
<name>A0A1I7BZB9_9ACTN</name>
<accession>A0A1I7BZB9</accession>
<sequence length="47" mass="4951">MPDTPWDPELAAAVREHGVAVPEERVAETLLDELAGKAVSLPPSPMG</sequence>
<protein>
    <recommendedName>
        <fullName evidence="1">DUF2399 domain-containing protein</fullName>
    </recommendedName>
</protein>
<dbReference type="AlphaFoldDB" id="A0A1I7BZB9"/>
<organism evidence="2 3">
    <name type="scientific">Actinopolyspora righensis</name>
    <dbReference type="NCBI Taxonomy" id="995060"/>
    <lineage>
        <taxon>Bacteria</taxon>
        <taxon>Bacillati</taxon>
        <taxon>Actinomycetota</taxon>
        <taxon>Actinomycetes</taxon>
        <taxon>Actinopolysporales</taxon>
        <taxon>Actinopolysporaceae</taxon>
        <taxon>Actinopolyspora</taxon>
        <taxon>Actinopolyspora alba group</taxon>
    </lineage>
</organism>
<dbReference type="EMBL" id="FPAT01000013">
    <property type="protein sequence ID" value="SFT92495.1"/>
    <property type="molecule type" value="Genomic_DNA"/>
</dbReference>
<gene>
    <name evidence="2" type="ORF">SAMN04487904_113103</name>
</gene>
<evidence type="ECO:0000259" key="1">
    <source>
        <dbReference type="Pfam" id="PF09664"/>
    </source>
</evidence>